<name>A0ABS9MIM1_9FIRM</name>
<comment type="caution">
    <text evidence="1">The sequence shown here is derived from an EMBL/GenBank/DDBJ whole genome shotgun (WGS) entry which is preliminary data.</text>
</comment>
<proteinExistence type="predicted"/>
<evidence type="ECO:0000313" key="2">
    <source>
        <dbReference type="Proteomes" id="UP001298681"/>
    </source>
</evidence>
<dbReference type="EMBL" id="JAKNHQ010000007">
    <property type="protein sequence ID" value="MCG4610661.1"/>
    <property type="molecule type" value="Genomic_DNA"/>
</dbReference>
<dbReference type="RefSeq" id="WP_195560525.1">
    <property type="nucleotide sequence ID" value="NZ_JAKNHQ010000007.1"/>
</dbReference>
<organism evidence="1 2">
    <name type="scientific">Anaeromassilibacillus senegalensis</name>
    <dbReference type="NCBI Taxonomy" id="1673717"/>
    <lineage>
        <taxon>Bacteria</taxon>
        <taxon>Bacillati</taxon>
        <taxon>Bacillota</taxon>
        <taxon>Clostridia</taxon>
        <taxon>Eubacteriales</taxon>
        <taxon>Acutalibacteraceae</taxon>
        <taxon>Anaeromassilibacillus</taxon>
    </lineage>
</organism>
<keyword evidence="2" id="KW-1185">Reference proteome</keyword>
<dbReference type="Gene3D" id="1.10.357.10">
    <property type="entry name" value="Tetracycline Repressor, domain 2"/>
    <property type="match status" value="1"/>
</dbReference>
<accession>A0ABS9MIM1</accession>
<sequence length="113" mass="12973">MTAQAIPITKNPRVLVSMIDANRRILTPYFLELIEEGNRDGSLHTAYAKEIAELLPLLTSLWLLPSVFPATKEEMKRKFYFLGDMLEKMGIPLFDDTILDVIDAFFEQIPDQK</sequence>
<evidence type="ECO:0000313" key="1">
    <source>
        <dbReference type="EMBL" id="MCG4610661.1"/>
    </source>
</evidence>
<reference evidence="1 2" key="1">
    <citation type="submission" date="2022-01" db="EMBL/GenBank/DDBJ databases">
        <title>Collection of gut derived symbiotic bacterial strains cultured from healthy donors.</title>
        <authorList>
            <person name="Lin H."/>
            <person name="Kohout C."/>
            <person name="Waligurski E."/>
            <person name="Pamer E.G."/>
        </authorList>
    </citation>
    <scope>NUCLEOTIDE SEQUENCE [LARGE SCALE GENOMIC DNA]</scope>
    <source>
        <strain evidence="1 2">DFI.7.58</strain>
    </source>
</reference>
<dbReference type="Proteomes" id="UP001298681">
    <property type="component" value="Unassembled WGS sequence"/>
</dbReference>
<gene>
    <name evidence="1" type="ORF">L0P57_06910</name>
</gene>
<protein>
    <submittedName>
        <fullName evidence="1">Uncharacterized protein</fullName>
    </submittedName>
</protein>